<dbReference type="InterPro" id="IPR035965">
    <property type="entry name" value="PAS-like_dom_sf"/>
</dbReference>
<dbReference type="Gene3D" id="3.30.450.20">
    <property type="entry name" value="PAS domain"/>
    <property type="match status" value="2"/>
</dbReference>
<accession>A0A6A5UP70</accession>
<feature type="region of interest" description="Disordered" evidence="4">
    <location>
        <begin position="1049"/>
        <end position="1102"/>
    </location>
</feature>
<dbReference type="SUPFAM" id="SSF55874">
    <property type="entry name" value="ATPase domain of HSP90 chaperone/DNA topoisomerase II/histidine kinase"/>
    <property type="match status" value="1"/>
</dbReference>
<dbReference type="InterPro" id="IPR050956">
    <property type="entry name" value="2C_system_His_kinase"/>
</dbReference>
<feature type="coiled-coil region" evidence="3">
    <location>
        <begin position="564"/>
        <end position="595"/>
    </location>
</feature>
<dbReference type="SUPFAM" id="SSF47384">
    <property type="entry name" value="Homodimeric domain of signal transducing histidine kinase"/>
    <property type="match status" value="1"/>
</dbReference>
<evidence type="ECO:0000256" key="4">
    <source>
        <dbReference type="SAM" id="MobiDB-lite"/>
    </source>
</evidence>
<dbReference type="Gene3D" id="3.30.450.40">
    <property type="match status" value="1"/>
</dbReference>
<dbReference type="Proteomes" id="UP000800036">
    <property type="component" value="Unassembled WGS sequence"/>
</dbReference>
<dbReference type="InterPro" id="IPR005467">
    <property type="entry name" value="His_kinase_dom"/>
</dbReference>
<dbReference type="SUPFAM" id="SSF52172">
    <property type="entry name" value="CheY-like"/>
    <property type="match status" value="1"/>
</dbReference>
<dbReference type="Pfam" id="PF00072">
    <property type="entry name" value="Response_reg"/>
    <property type="match status" value="1"/>
</dbReference>
<dbReference type="PANTHER" id="PTHR43719:SF30">
    <property type="entry name" value="TWO-COMPONENT SYSTEM RESPONSE REGULATOR"/>
    <property type="match status" value="1"/>
</dbReference>
<dbReference type="Gene3D" id="3.30.565.10">
    <property type="entry name" value="Histidine kinase-like ATPase, C-terminal domain"/>
    <property type="match status" value="1"/>
</dbReference>
<dbReference type="SMART" id="SM00387">
    <property type="entry name" value="HATPase_c"/>
    <property type="match status" value="1"/>
</dbReference>
<evidence type="ECO:0000256" key="2">
    <source>
        <dbReference type="PROSITE-ProRule" id="PRU00169"/>
    </source>
</evidence>
<sequence length="1307" mass="145900">MLSTDGSGTFAQCCHEEVHDAELKLSLRSIPELGRALSREELSSISLIDVLENDFRPSFVVDITSSFPGEGPLEPVYMNAALVVAPALLARLRGDDAVQAMHPHVAFKQWLWDRTDILDLAIKGTGHLFADFFWWATTVGHYKYVSGLPAAFVCQEGVDHNNWNGNRHADPQEHEERGRLPLDGLEQLPANILDTPTEELSFNPSPQASTFGPFDYTRDPPCPNMSNHINYFRSIDWAKTALGPMPSWPPELRCIVNMIMDDCHRAVLFWGDEATIIYNEPYIELLGSLHPCMGKSANTTVKDDWLRLETIIQQVKSTRKTISCSDVPMPLNRHGFIEEAYFSIQYIPILDNGGHVAGYYQSFVETTNGKLLERRISSLVEIGSRTAKARDLDAYWDLVISAISTNDHDTQFAALYAAENLSTSGMSSVTSTGSSNTTEDFVLKGTFGVDADHLFAPKTLDLKSGSSIFQSYLVQATKDMKPVVVHLSDLQFEHSLLEDIDWKEFGVPPRSMVICPIQPTTGEQVQGLLILGLHPRRPFDEEYKQYVHVMFRLLATSLASVVLLDEEIRQRENVIDQATRIQEQLAAQLQLKEAKFQRYADQSETAIFVLDPSGVFTYRNQSWYDVFSSVKDCGDDAMTGWAQVVWPEDVPRFEELFTKLMVEKSPINFELRTSMPWTPPMSGSDPDSEPRECYKWILCSCYPESDADNEVLEIVGNVTDISKQKWAETVQKRRTESALESKRHLENFLDTTSHEMRNPLSAIMQCADGIVTSYSGTDPDSPPLSPTSYATLLDQTIDAAQTIVQCAQHMKRVVDDILTVSKLDSGLLSITPIDVQPETVTRHAVKMFESEAKVGEVELGFEVDESYSKLGINWVSLDPTRLLQILINIITNALKFTRFEQHPRHVGVKLSACEADPSCSPGSIQFEPKLLEDDANLIDDWKQGPTVYLQFSVSDTGRGLSEDERSTLFARFSQASPRTHVRYGGSGLGLFISRRLTEMQGGAIGLASEYKKGSTFTFYIKARKAGSTRVRRDSLPHVFPEDIRHRATTHREISELRDRAKSSVSDGTSVALGIPPQLRTSHSDGEEKSTTGASNLRPPLPQRHYSALHPSIRSTAMGLSPEPDLNESKATEIPEELHVLVVEDNLVNQKVLAKQLRNLGCIVSVANHGGEALDFLRTTSHWRDGTDTQVSQSDIDQPHGNGDKLPTELNLILMDWEMPVMNGLTAVAKIRRFERAGQMSGHIPIIGVTANVRAQQIQTAMDVGMDDVVSKPFRVPELMSRMRRVVADAGSGDARWRGRRARGREVA</sequence>
<dbReference type="Gene3D" id="3.40.50.2300">
    <property type="match status" value="1"/>
</dbReference>
<keyword evidence="1 2" id="KW-0597">Phosphoprotein</keyword>
<dbReference type="InterPro" id="IPR004358">
    <property type="entry name" value="Sig_transdc_His_kin-like_C"/>
</dbReference>
<feature type="compositionally biased region" description="Basic and acidic residues" evidence="4">
    <location>
        <begin position="1049"/>
        <end position="1061"/>
    </location>
</feature>
<keyword evidence="8" id="KW-1185">Reference proteome</keyword>
<dbReference type="InterPro" id="IPR003594">
    <property type="entry name" value="HATPase_dom"/>
</dbReference>
<name>A0A6A5UP70_9PLEO</name>
<evidence type="ECO:0000256" key="1">
    <source>
        <dbReference type="ARBA" id="ARBA00022553"/>
    </source>
</evidence>
<dbReference type="OrthoDB" id="60033at2759"/>
<dbReference type="InterPro" id="IPR058846">
    <property type="entry name" value="PAS-like"/>
</dbReference>
<dbReference type="InterPro" id="IPR000014">
    <property type="entry name" value="PAS"/>
</dbReference>
<dbReference type="InterPro" id="IPR029016">
    <property type="entry name" value="GAF-like_dom_sf"/>
</dbReference>
<evidence type="ECO:0000313" key="7">
    <source>
        <dbReference type="EMBL" id="KAF1966518.1"/>
    </source>
</evidence>
<evidence type="ECO:0000259" key="5">
    <source>
        <dbReference type="PROSITE" id="PS50109"/>
    </source>
</evidence>
<dbReference type="GO" id="GO:0000155">
    <property type="term" value="F:phosphorelay sensor kinase activity"/>
    <property type="evidence" value="ECO:0007669"/>
    <property type="project" value="InterPro"/>
</dbReference>
<dbReference type="SMART" id="SM00448">
    <property type="entry name" value="REC"/>
    <property type="match status" value="1"/>
</dbReference>
<dbReference type="SUPFAM" id="SSF55785">
    <property type="entry name" value="PYP-like sensor domain (PAS domain)"/>
    <property type="match status" value="1"/>
</dbReference>
<dbReference type="CDD" id="cd00130">
    <property type="entry name" value="PAS"/>
    <property type="match status" value="1"/>
</dbReference>
<dbReference type="CDD" id="cd17546">
    <property type="entry name" value="REC_hyHK_CKI1_RcsC-like"/>
    <property type="match status" value="1"/>
</dbReference>
<dbReference type="EMBL" id="ML976744">
    <property type="protein sequence ID" value="KAF1966518.1"/>
    <property type="molecule type" value="Genomic_DNA"/>
</dbReference>
<dbReference type="Gene3D" id="1.10.287.130">
    <property type="match status" value="1"/>
</dbReference>
<reference evidence="7" key="1">
    <citation type="journal article" date="2020" name="Stud. Mycol.">
        <title>101 Dothideomycetes genomes: a test case for predicting lifestyles and emergence of pathogens.</title>
        <authorList>
            <person name="Haridas S."/>
            <person name="Albert R."/>
            <person name="Binder M."/>
            <person name="Bloem J."/>
            <person name="Labutti K."/>
            <person name="Salamov A."/>
            <person name="Andreopoulos B."/>
            <person name="Baker S."/>
            <person name="Barry K."/>
            <person name="Bills G."/>
            <person name="Bluhm B."/>
            <person name="Cannon C."/>
            <person name="Castanera R."/>
            <person name="Culley D."/>
            <person name="Daum C."/>
            <person name="Ezra D."/>
            <person name="Gonzalez J."/>
            <person name="Henrissat B."/>
            <person name="Kuo A."/>
            <person name="Liang C."/>
            <person name="Lipzen A."/>
            <person name="Lutzoni F."/>
            <person name="Magnuson J."/>
            <person name="Mondo S."/>
            <person name="Nolan M."/>
            <person name="Ohm R."/>
            <person name="Pangilinan J."/>
            <person name="Park H.-J."/>
            <person name="Ramirez L."/>
            <person name="Alfaro M."/>
            <person name="Sun H."/>
            <person name="Tritt A."/>
            <person name="Yoshinaga Y."/>
            <person name="Zwiers L.-H."/>
            <person name="Turgeon B."/>
            <person name="Goodwin S."/>
            <person name="Spatafora J."/>
            <person name="Crous P."/>
            <person name="Grigoriev I."/>
        </authorList>
    </citation>
    <scope>NUCLEOTIDE SEQUENCE</scope>
    <source>
        <strain evidence="7">CBS 107.79</strain>
    </source>
</reference>
<gene>
    <name evidence="7" type="ORF">BU23DRAFT_544183</name>
</gene>
<dbReference type="SMART" id="SM00388">
    <property type="entry name" value="HisKA"/>
    <property type="match status" value="1"/>
</dbReference>
<dbReference type="InterPro" id="IPR036097">
    <property type="entry name" value="HisK_dim/P_sf"/>
</dbReference>
<dbReference type="Pfam" id="PF00512">
    <property type="entry name" value="HisKA"/>
    <property type="match status" value="1"/>
</dbReference>
<dbReference type="PRINTS" id="PR00344">
    <property type="entry name" value="BCTRLSENSOR"/>
</dbReference>
<feature type="domain" description="Response regulatory" evidence="6">
    <location>
        <begin position="1138"/>
        <end position="1286"/>
    </location>
</feature>
<dbReference type="PROSITE" id="PS50109">
    <property type="entry name" value="HIS_KIN"/>
    <property type="match status" value="1"/>
</dbReference>
<keyword evidence="3" id="KW-0175">Coiled coil</keyword>
<feature type="domain" description="Histidine kinase" evidence="5">
    <location>
        <begin position="751"/>
        <end position="1024"/>
    </location>
</feature>
<evidence type="ECO:0000259" key="6">
    <source>
        <dbReference type="PROSITE" id="PS50110"/>
    </source>
</evidence>
<dbReference type="Pfam" id="PF02518">
    <property type="entry name" value="HATPase_c"/>
    <property type="match status" value="1"/>
</dbReference>
<proteinExistence type="predicted"/>
<dbReference type="InterPro" id="IPR001789">
    <property type="entry name" value="Sig_transdc_resp-reg_receiver"/>
</dbReference>
<dbReference type="PANTHER" id="PTHR43719">
    <property type="entry name" value="TWO-COMPONENT HISTIDINE KINASE"/>
    <property type="match status" value="1"/>
</dbReference>
<evidence type="ECO:0000313" key="8">
    <source>
        <dbReference type="Proteomes" id="UP000800036"/>
    </source>
</evidence>
<dbReference type="PROSITE" id="PS50110">
    <property type="entry name" value="RESPONSE_REGULATORY"/>
    <property type="match status" value="1"/>
</dbReference>
<dbReference type="InterPro" id="IPR003661">
    <property type="entry name" value="HisK_dim/P_dom"/>
</dbReference>
<evidence type="ECO:0000256" key="3">
    <source>
        <dbReference type="SAM" id="Coils"/>
    </source>
</evidence>
<protein>
    <submittedName>
        <fullName evidence="7">Uncharacterized protein</fullName>
    </submittedName>
</protein>
<dbReference type="Pfam" id="PF26131">
    <property type="entry name" value="PAS-like"/>
    <property type="match status" value="1"/>
</dbReference>
<dbReference type="InterPro" id="IPR011006">
    <property type="entry name" value="CheY-like_superfamily"/>
</dbReference>
<dbReference type="InterPro" id="IPR036890">
    <property type="entry name" value="HATPase_C_sf"/>
</dbReference>
<organism evidence="7 8">
    <name type="scientific">Bimuria novae-zelandiae CBS 107.79</name>
    <dbReference type="NCBI Taxonomy" id="1447943"/>
    <lineage>
        <taxon>Eukaryota</taxon>
        <taxon>Fungi</taxon>
        <taxon>Dikarya</taxon>
        <taxon>Ascomycota</taxon>
        <taxon>Pezizomycotina</taxon>
        <taxon>Dothideomycetes</taxon>
        <taxon>Pleosporomycetidae</taxon>
        <taxon>Pleosporales</taxon>
        <taxon>Massarineae</taxon>
        <taxon>Didymosphaeriaceae</taxon>
        <taxon>Bimuria</taxon>
    </lineage>
</organism>
<feature type="modified residue" description="4-aspartylphosphate" evidence="2">
    <location>
        <position position="1215"/>
    </location>
</feature>
<dbReference type="CDD" id="cd00082">
    <property type="entry name" value="HisKA"/>
    <property type="match status" value="1"/>
</dbReference>